<name>A0ABS0DDA4_9NOCA</name>
<sequence length="240" mass="24049">MTVGSGVTHAEPAPEAPEIDYSVKLVDQTIVTKLRGGTFSLVDLEQDKALEPGAAEGDEVTGAEPVSPVPATQIAEIKDDAGNVVLQLPLVFDVLGTPIPVKSEIGEDGTVLEITPEKPAGLNFGNQPLAVKPVASPVENQRAQNDFSSKFGIGTAIGGFVGTAVGAAIGCIATIAAGCLPGLVTGAGVGGILGTIAVGGPTLVAAGVQLIETFNAPEGTSMWADKPAEPAPPAEGEQPK</sequence>
<keyword evidence="4" id="KW-1185">Reference proteome</keyword>
<evidence type="ECO:0000313" key="4">
    <source>
        <dbReference type="Proteomes" id="UP000707731"/>
    </source>
</evidence>
<organism evidence="3 4">
    <name type="scientific">Nocardia higoensis</name>
    <dbReference type="NCBI Taxonomy" id="228599"/>
    <lineage>
        <taxon>Bacteria</taxon>
        <taxon>Bacillati</taxon>
        <taxon>Actinomycetota</taxon>
        <taxon>Actinomycetes</taxon>
        <taxon>Mycobacteriales</taxon>
        <taxon>Nocardiaceae</taxon>
        <taxon>Nocardia</taxon>
    </lineage>
</organism>
<comment type="caution">
    <text evidence="3">The sequence shown here is derived from an EMBL/GenBank/DDBJ whole genome shotgun (WGS) entry which is preliminary data.</text>
</comment>
<evidence type="ECO:0000259" key="2">
    <source>
        <dbReference type="Pfam" id="PF26059"/>
    </source>
</evidence>
<protein>
    <recommendedName>
        <fullName evidence="2">DUF8020 domain-containing protein</fullName>
    </recommendedName>
</protein>
<feature type="region of interest" description="Disordered" evidence="1">
    <location>
        <begin position="220"/>
        <end position="240"/>
    </location>
</feature>
<evidence type="ECO:0000313" key="3">
    <source>
        <dbReference type="EMBL" id="MBF6356451.1"/>
    </source>
</evidence>
<reference evidence="3 4" key="1">
    <citation type="submission" date="2020-10" db="EMBL/GenBank/DDBJ databases">
        <title>Identification of Nocardia species via Next-generation sequencing and recognition of intraspecies genetic diversity.</title>
        <authorList>
            <person name="Li P."/>
            <person name="Li P."/>
            <person name="Lu B."/>
        </authorList>
    </citation>
    <scope>NUCLEOTIDE SEQUENCE [LARGE SCALE GENOMIC DNA]</scope>
    <source>
        <strain evidence="3 4">BJ06-0143</strain>
    </source>
</reference>
<feature type="domain" description="DUF8020" evidence="2">
    <location>
        <begin position="75"/>
        <end position="117"/>
    </location>
</feature>
<dbReference type="EMBL" id="JADLQN010000003">
    <property type="protein sequence ID" value="MBF6356451.1"/>
    <property type="molecule type" value="Genomic_DNA"/>
</dbReference>
<accession>A0ABS0DDA4</accession>
<dbReference type="InterPro" id="IPR058333">
    <property type="entry name" value="DUF8020"/>
</dbReference>
<evidence type="ECO:0000256" key="1">
    <source>
        <dbReference type="SAM" id="MobiDB-lite"/>
    </source>
</evidence>
<proteinExistence type="predicted"/>
<gene>
    <name evidence="3" type="ORF">IU449_18185</name>
</gene>
<dbReference type="Pfam" id="PF26059">
    <property type="entry name" value="DUF8020"/>
    <property type="match status" value="1"/>
</dbReference>
<dbReference type="Proteomes" id="UP000707731">
    <property type="component" value="Unassembled WGS sequence"/>
</dbReference>